<organism evidence="2 3">
    <name type="scientific">Archangium gephyra</name>
    <dbReference type="NCBI Taxonomy" id="48"/>
    <lineage>
        <taxon>Bacteria</taxon>
        <taxon>Pseudomonadati</taxon>
        <taxon>Myxococcota</taxon>
        <taxon>Myxococcia</taxon>
        <taxon>Myxococcales</taxon>
        <taxon>Cystobacterineae</taxon>
        <taxon>Archangiaceae</taxon>
        <taxon>Archangium</taxon>
    </lineage>
</organism>
<evidence type="ECO:0000256" key="1">
    <source>
        <dbReference type="ARBA" id="ARBA00023002"/>
    </source>
</evidence>
<dbReference type="Gene3D" id="3.40.50.720">
    <property type="entry name" value="NAD(P)-binding Rossmann-like Domain"/>
    <property type="match status" value="1"/>
</dbReference>
<evidence type="ECO:0000313" key="2">
    <source>
        <dbReference type="EMBL" id="PZR06665.1"/>
    </source>
</evidence>
<name>A0A2W5T5E4_9BACT</name>
<sequence>MTERFEKTVLITGANTGIGAATATELARRGARVYFACRNEAKTRPVMNEIAKQTGNDDLHFLELKLDDLESVKKCAAEFKAKQEPLHVLLLNAGLARVKGVTKQGFEMTFGVNHLGHFLLTVELEEVLKTSAPARVVTVASRAHERTSTPLALNHVKSSLTGVGWKEYQASKLANVLFTKELARRWAGSGVTSYALHPGVIASDIWRTTAWPLRTVAMWFMRTPEQGSTASLRCAVDPTLEGVSGKYYGEHGEERKASPLAEDEKAARELWDKSLEWVSPFRN</sequence>
<dbReference type="PRINTS" id="PR00081">
    <property type="entry name" value="GDHRDH"/>
</dbReference>
<evidence type="ECO:0000313" key="3">
    <source>
        <dbReference type="Proteomes" id="UP000249061"/>
    </source>
</evidence>
<keyword evidence="1" id="KW-0560">Oxidoreductase</keyword>
<proteinExistence type="predicted"/>
<dbReference type="GO" id="GO:0016491">
    <property type="term" value="F:oxidoreductase activity"/>
    <property type="evidence" value="ECO:0007669"/>
    <property type="project" value="UniProtKB-KW"/>
</dbReference>
<dbReference type="InterPro" id="IPR036291">
    <property type="entry name" value="NAD(P)-bd_dom_sf"/>
</dbReference>
<dbReference type="Pfam" id="PF00106">
    <property type="entry name" value="adh_short"/>
    <property type="match status" value="1"/>
</dbReference>
<dbReference type="PANTHER" id="PTHR43157">
    <property type="entry name" value="PHOSPHATIDYLINOSITOL-GLYCAN BIOSYNTHESIS CLASS F PROTEIN-RELATED"/>
    <property type="match status" value="1"/>
</dbReference>
<dbReference type="SUPFAM" id="SSF51735">
    <property type="entry name" value="NAD(P)-binding Rossmann-fold domains"/>
    <property type="match status" value="1"/>
</dbReference>
<reference evidence="2 3" key="1">
    <citation type="submission" date="2017-08" db="EMBL/GenBank/DDBJ databases">
        <title>Infants hospitalized years apart are colonized by the same room-sourced microbial strains.</title>
        <authorList>
            <person name="Brooks B."/>
            <person name="Olm M.R."/>
            <person name="Firek B.A."/>
            <person name="Baker R."/>
            <person name="Thomas B.C."/>
            <person name="Morowitz M.J."/>
            <person name="Banfield J.F."/>
        </authorList>
    </citation>
    <scope>NUCLEOTIDE SEQUENCE [LARGE SCALE GENOMIC DNA]</scope>
    <source>
        <strain evidence="2">S2_003_000_R2_14</strain>
    </source>
</reference>
<dbReference type="CDD" id="cd05327">
    <property type="entry name" value="retinol-DH_like_SDR_c_like"/>
    <property type="match status" value="1"/>
</dbReference>
<dbReference type="Proteomes" id="UP000249061">
    <property type="component" value="Unassembled WGS sequence"/>
</dbReference>
<comment type="caution">
    <text evidence="2">The sequence shown here is derived from an EMBL/GenBank/DDBJ whole genome shotgun (WGS) entry which is preliminary data.</text>
</comment>
<gene>
    <name evidence="2" type="ORF">DI536_29550</name>
</gene>
<dbReference type="AlphaFoldDB" id="A0A2W5T5E4"/>
<dbReference type="EMBL" id="QFQP01000036">
    <property type="protein sequence ID" value="PZR06665.1"/>
    <property type="molecule type" value="Genomic_DNA"/>
</dbReference>
<protein>
    <submittedName>
        <fullName evidence="2">SDR family oxidoreductase</fullName>
    </submittedName>
</protein>
<accession>A0A2W5T5E4</accession>
<dbReference type="PANTHER" id="PTHR43157:SF31">
    <property type="entry name" value="PHOSPHATIDYLINOSITOL-GLYCAN BIOSYNTHESIS CLASS F PROTEIN"/>
    <property type="match status" value="1"/>
</dbReference>
<dbReference type="InterPro" id="IPR002347">
    <property type="entry name" value="SDR_fam"/>
</dbReference>